<reference evidence="1" key="1">
    <citation type="journal article" date="2013" name="Int. J. Syst. Evol. Microbiol.">
        <title>Aestuariibaculum suncheonense gen. nov., sp. nov., a marine bacterium of the family Flavobacteriaceae isolated from a tidal flat and emended descriptions of the genera Gaetbulibacter and Tamlana.</title>
        <authorList>
            <person name="Jeong S.H."/>
            <person name="Park M.S."/>
            <person name="Jin H.M."/>
            <person name="Lee K."/>
            <person name="Park W."/>
            <person name="Jeon C.O."/>
        </authorList>
    </citation>
    <scope>NUCLEOTIDE SEQUENCE</scope>
    <source>
        <strain evidence="1">SC17</strain>
    </source>
</reference>
<organism evidence="1 2">
    <name type="scientific">Aestuariibaculum suncheonense</name>
    <dbReference type="NCBI Taxonomy" id="1028745"/>
    <lineage>
        <taxon>Bacteria</taxon>
        <taxon>Pseudomonadati</taxon>
        <taxon>Bacteroidota</taxon>
        <taxon>Flavobacteriia</taxon>
        <taxon>Flavobacteriales</taxon>
        <taxon>Flavobacteriaceae</taxon>
    </lineage>
</organism>
<keyword evidence="2" id="KW-1185">Reference proteome</keyword>
<comment type="caution">
    <text evidence="1">The sequence shown here is derived from an EMBL/GenBank/DDBJ whole genome shotgun (WGS) entry which is preliminary data.</text>
</comment>
<sequence length="109" mass="12681">MLTLNTNTKTKPSNFQIREIASVDSKIAYCRFLNWVIGEFDLFLKNEESEALKVFFPNGWFSISCFQNVENKLNVALQVEGQSEATCQSMMKHIKRIHKHVCEFHDHQA</sequence>
<dbReference type="EMBL" id="JACVXC010000001">
    <property type="protein sequence ID" value="MBD0834451.1"/>
    <property type="molecule type" value="Genomic_DNA"/>
</dbReference>
<protein>
    <submittedName>
        <fullName evidence="1">Uncharacterized protein</fullName>
    </submittedName>
</protein>
<evidence type="ECO:0000313" key="2">
    <source>
        <dbReference type="Proteomes" id="UP000602057"/>
    </source>
</evidence>
<dbReference type="Proteomes" id="UP000602057">
    <property type="component" value="Unassembled WGS sequence"/>
</dbReference>
<accession>A0A8J6UJ30</accession>
<dbReference type="AlphaFoldDB" id="A0A8J6UJ30"/>
<proteinExistence type="predicted"/>
<dbReference type="RefSeq" id="WP_188214922.1">
    <property type="nucleotide sequence ID" value="NZ_BAABGH010000004.1"/>
</dbReference>
<reference evidence="1" key="2">
    <citation type="submission" date="2020-09" db="EMBL/GenBank/DDBJ databases">
        <authorList>
            <person name="Wu Z."/>
        </authorList>
    </citation>
    <scope>NUCLEOTIDE SEQUENCE</scope>
    <source>
        <strain evidence="1">SC17</strain>
    </source>
</reference>
<gene>
    <name evidence="1" type="ORF">ICJ84_03260</name>
</gene>
<name>A0A8J6UJ30_9FLAO</name>
<evidence type="ECO:0000313" key="1">
    <source>
        <dbReference type="EMBL" id="MBD0834451.1"/>
    </source>
</evidence>